<dbReference type="Pfam" id="PF00892">
    <property type="entry name" value="EamA"/>
    <property type="match status" value="2"/>
</dbReference>
<reference evidence="3 4" key="1">
    <citation type="submission" date="2020-04" db="EMBL/GenBank/DDBJ databases">
        <title>Usitatibacter rugosus gen. nov., sp. nov. and Usitatibacter palustris sp. nov., novel members of Usitatibacteraceae fam. nov. within the order Nitrosomonadales isolated from soil.</title>
        <authorList>
            <person name="Huber K.J."/>
            <person name="Neumann-Schaal M."/>
            <person name="Geppert A."/>
            <person name="Luckner M."/>
            <person name="Wanner G."/>
            <person name="Overmann J."/>
        </authorList>
    </citation>
    <scope>NUCLEOTIDE SEQUENCE [LARGE SCALE GENOMIC DNA]</scope>
    <source>
        <strain evidence="3 4">0125_3</strain>
    </source>
</reference>
<name>A0A6M4H0R3_9PROT</name>
<evidence type="ECO:0000313" key="4">
    <source>
        <dbReference type="Proteomes" id="UP000501534"/>
    </source>
</evidence>
<dbReference type="EMBL" id="CP053069">
    <property type="protein sequence ID" value="QJR12233.1"/>
    <property type="molecule type" value="Genomic_DNA"/>
</dbReference>
<dbReference type="RefSeq" id="WP_171094263.1">
    <property type="nucleotide sequence ID" value="NZ_CP053069.1"/>
</dbReference>
<dbReference type="SUPFAM" id="SSF103481">
    <property type="entry name" value="Multidrug resistance efflux transporter EmrE"/>
    <property type="match status" value="2"/>
</dbReference>
<feature type="transmembrane region" description="Helical" evidence="1">
    <location>
        <begin position="159"/>
        <end position="178"/>
    </location>
</feature>
<dbReference type="Proteomes" id="UP000501534">
    <property type="component" value="Chromosome"/>
</dbReference>
<dbReference type="InterPro" id="IPR037185">
    <property type="entry name" value="EmrE-like"/>
</dbReference>
<feature type="transmembrane region" description="Helical" evidence="1">
    <location>
        <begin position="223"/>
        <end position="245"/>
    </location>
</feature>
<keyword evidence="1" id="KW-0472">Membrane</keyword>
<feature type="domain" description="EamA" evidence="2">
    <location>
        <begin position="160"/>
        <end position="294"/>
    </location>
</feature>
<accession>A0A6M4H0R3</accession>
<evidence type="ECO:0000313" key="3">
    <source>
        <dbReference type="EMBL" id="QJR12233.1"/>
    </source>
</evidence>
<keyword evidence="1" id="KW-1133">Transmembrane helix</keyword>
<feature type="transmembrane region" description="Helical" evidence="1">
    <location>
        <begin position="252"/>
        <end position="272"/>
    </location>
</feature>
<sequence length="299" mass="31222">MSTPSTPAAADSSREQTLAFVGLLAGGCSIAFAPILVRLADTGPVASAFWRCALATPLLWAWVFFRTRDAREARVPPLALAGAGLFFAADLGVWHFSILFTSVANSTLLANLAPIFVTLAGWLLWKQKVTRTFLVGMTLAIAGMFVLVGPNFAVGGTRLLGDALGALTGAFYAGYMLSIKAARDAGASTARLMAWSTTITALVLLPIALIAPQPFWPASSSGWLVLVGLAVVTQILGQGLIAYAFAHLPASLSSVSLLIQPVMAAIFAWLLFAEAIGPLQFIGGAIVLAGIYLSKRGSV</sequence>
<protein>
    <recommendedName>
        <fullName evidence="2">EamA domain-containing protein</fullName>
    </recommendedName>
</protein>
<dbReference type="InterPro" id="IPR000620">
    <property type="entry name" value="EamA_dom"/>
</dbReference>
<feature type="transmembrane region" description="Helical" evidence="1">
    <location>
        <begin position="108"/>
        <end position="125"/>
    </location>
</feature>
<dbReference type="PANTHER" id="PTHR22911">
    <property type="entry name" value="ACYL-MALONYL CONDENSING ENZYME-RELATED"/>
    <property type="match status" value="1"/>
</dbReference>
<feature type="transmembrane region" description="Helical" evidence="1">
    <location>
        <begin position="278"/>
        <end position="294"/>
    </location>
</feature>
<feature type="transmembrane region" description="Helical" evidence="1">
    <location>
        <begin position="48"/>
        <end position="65"/>
    </location>
</feature>
<gene>
    <name evidence="3" type="ORF">DSM104443_03318</name>
</gene>
<keyword evidence="4" id="KW-1185">Reference proteome</keyword>
<evidence type="ECO:0000256" key="1">
    <source>
        <dbReference type="SAM" id="Phobius"/>
    </source>
</evidence>
<feature type="transmembrane region" description="Helical" evidence="1">
    <location>
        <begin position="77"/>
        <end position="96"/>
    </location>
</feature>
<keyword evidence="1" id="KW-0812">Transmembrane</keyword>
<dbReference type="GO" id="GO:0016020">
    <property type="term" value="C:membrane"/>
    <property type="evidence" value="ECO:0007669"/>
    <property type="project" value="InterPro"/>
</dbReference>
<dbReference type="PANTHER" id="PTHR22911:SF76">
    <property type="entry name" value="EAMA DOMAIN-CONTAINING PROTEIN"/>
    <property type="match status" value="1"/>
</dbReference>
<feature type="transmembrane region" description="Helical" evidence="1">
    <location>
        <begin position="190"/>
        <end position="211"/>
    </location>
</feature>
<organism evidence="3 4">
    <name type="scientific">Usitatibacter rugosus</name>
    <dbReference type="NCBI Taxonomy" id="2732067"/>
    <lineage>
        <taxon>Bacteria</taxon>
        <taxon>Pseudomonadati</taxon>
        <taxon>Pseudomonadota</taxon>
        <taxon>Betaproteobacteria</taxon>
        <taxon>Nitrosomonadales</taxon>
        <taxon>Usitatibacteraceae</taxon>
        <taxon>Usitatibacter</taxon>
    </lineage>
</organism>
<dbReference type="KEGG" id="uru:DSM104443_03318"/>
<feature type="transmembrane region" description="Helical" evidence="1">
    <location>
        <begin position="18"/>
        <end position="36"/>
    </location>
</feature>
<feature type="domain" description="EamA" evidence="2">
    <location>
        <begin position="22"/>
        <end position="148"/>
    </location>
</feature>
<proteinExistence type="predicted"/>
<feature type="transmembrane region" description="Helical" evidence="1">
    <location>
        <begin position="132"/>
        <end position="153"/>
    </location>
</feature>
<evidence type="ECO:0000259" key="2">
    <source>
        <dbReference type="Pfam" id="PF00892"/>
    </source>
</evidence>
<dbReference type="AlphaFoldDB" id="A0A6M4H0R3"/>